<dbReference type="Pfam" id="PF05721">
    <property type="entry name" value="PhyH"/>
    <property type="match status" value="1"/>
</dbReference>
<dbReference type="InterPro" id="IPR008775">
    <property type="entry name" value="Phytyl_CoA_dOase-like"/>
</dbReference>
<evidence type="ECO:0000313" key="2">
    <source>
        <dbReference type="EMBL" id="ALW86511.1"/>
    </source>
</evidence>
<keyword evidence="3" id="KW-1185">Reference proteome</keyword>
<comment type="cofactor">
    <cofactor evidence="1">
        <name>Fe(2+)</name>
        <dbReference type="ChEBI" id="CHEBI:29033"/>
    </cofactor>
</comment>
<dbReference type="PANTHER" id="PTHR20883:SF48">
    <property type="entry name" value="ECTOINE DIOXYGENASE"/>
    <property type="match status" value="1"/>
</dbReference>
<gene>
    <name evidence="2" type="ORF">AUC43_16320</name>
</gene>
<dbReference type="KEGG" id="hyg:AUC43_16320"/>
<evidence type="ECO:0000256" key="1">
    <source>
        <dbReference type="ARBA" id="ARBA00001954"/>
    </source>
</evidence>
<dbReference type="SUPFAM" id="SSF51197">
    <property type="entry name" value="Clavaminate synthase-like"/>
    <property type="match status" value="1"/>
</dbReference>
<dbReference type="OrthoDB" id="9791262at2"/>
<dbReference type="EMBL" id="CP013909">
    <property type="protein sequence ID" value="ALW86511.1"/>
    <property type="molecule type" value="Genomic_DNA"/>
</dbReference>
<name>A0A0U3K1S1_9BACT</name>
<reference evidence="2 3" key="1">
    <citation type="submission" date="2015-12" db="EMBL/GenBank/DDBJ databases">
        <authorList>
            <person name="Shamseldin A."/>
            <person name="Moawad H."/>
            <person name="Abd El-Rahim W.M."/>
            <person name="Sadowsky M.J."/>
        </authorList>
    </citation>
    <scope>NUCLEOTIDE SEQUENCE [LARGE SCALE GENOMIC DNA]</scope>
    <source>
        <strain evidence="2 3">DG5B</strain>
    </source>
</reference>
<protein>
    <submittedName>
        <fullName evidence="2">Phytanoyl-CoA dioxygenase</fullName>
    </submittedName>
</protein>
<dbReference type="AlphaFoldDB" id="A0A0U3K1S1"/>
<sequence>MLSFLRRLKLSYSVYNVFQHRKLVHNLPLYERLGLNKQYFSPVSSRDFAHLPPDAGLPLVPPLAERLEASPAFQALSAESQASLLAFEENGFAVLPGYFSPETVDGINQELSQLVATKQVSLRYRNKFMFAFRHSDRIRKAGEGALRAVVAALLGHETTLFQSINFLTGSEQRTHSDSIHMSTFPLGGLAAAWVALEDITPNNGPLHYYPGSHKLPYYLNADYANEGTPWLTGDKEYTEYEATIAQKIAEAGILKQIFLAQKGDVFIWHANLMHGGEPHRDKTQTRKSMVFHYFSRAHICYHEITQRPALLG</sequence>
<accession>A0A0U3K1S1</accession>
<dbReference type="GO" id="GO:0005506">
    <property type="term" value="F:iron ion binding"/>
    <property type="evidence" value="ECO:0007669"/>
    <property type="project" value="UniProtKB-ARBA"/>
</dbReference>
<organism evidence="2 3">
    <name type="scientific">Hymenobacter sedentarius</name>
    <dbReference type="NCBI Taxonomy" id="1411621"/>
    <lineage>
        <taxon>Bacteria</taxon>
        <taxon>Pseudomonadati</taxon>
        <taxon>Bacteroidota</taxon>
        <taxon>Cytophagia</taxon>
        <taxon>Cytophagales</taxon>
        <taxon>Hymenobacteraceae</taxon>
        <taxon>Hymenobacter</taxon>
    </lineage>
</organism>
<dbReference type="GO" id="GO:0016706">
    <property type="term" value="F:2-oxoglutarate-dependent dioxygenase activity"/>
    <property type="evidence" value="ECO:0007669"/>
    <property type="project" value="UniProtKB-ARBA"/>
</dbReference>
<dbReference type="Gene3D" id="2.60.120.620">
    <property type="entry name" value="q2cbj1_9rhob like domain"/>
    <property type="match status" value="1"/>
</dbReference>
<evidence type="ECO:0000313" key="3">
    <source>
        <dbReference type="Proteomes" id="UP000059542"/>
    </source>
</evidence>
<proteinExistence type="predicted"/>
<dbReference type="PANTHER" id="PTHR20883">
    <property type="entry name" value="PHYTANOYL-COA DIOXYGENASE DOMAIN CONTAINING 1"/>
    <property type="match status" value="1"/>
</dbReference>
<dbReference type="RefSeq" id="WP_068196074.1">
    <property type="nucleotide sequence ID" value="NZ_CP013909.1"/>
</dbReference>
<keyword evidence="2" id="KW-0223">Dioxygenase</keyword>
<dbReference type="STRING" id="1411621.AUC43_16320"/>
<keyword evidence="2" id="KW-0560">Oxidoreductase</keyword>
<dbReference type="Proteomes" id="UP000059542">
    <property type="component" value="Chromosome"/>
</dbReference>